<dbReference type="AlphaFoldDB" id="A0A2P2EDU6"/>
<evidence type="ECO:0000313" key="1">
    <source>
        <dbReference type="EMBL" id="GBF59239.1"/>
    </source>
</evidence>
<keyword evidence="2" id="KW-1185">Reference proteome</keyword>
<proteinExistence type="predicted"/>
<protein>
    <submittedName>
        <fullName evidence="1">Uncharacterized protein</fullName>
    </submittedName>
</protein>
<organism evidence="1 2">
    <name type="scientific">Candidatus Phycosocius bacilliformis</name>
    <dbReference type="NCBI Taxonomy" id="1445552"/>
    <lineage>
        <taxon>Bacteria</taxon>
        <taxon>Pseudomonadati</taxon>
        <taxon>Pseudomonadota</taxon>
        <taxon>Alphaproteobacteria</taxon>
        <taxon>Caulobacterales</taxon>
        <taxon>Caulobacterales incertae sedis</taxon>
        <taxon>Candidatus Phycosocius</taxon>
    </lineage>
</organism>
<comment type="caution">
    <text evidence="1">The sequence shown here is derived from an EMBL/GenBank/DDBJ whole genome shotgun (WGS) entry which is preliminary data.</text>
</comment>
<reference evidence="1 2" key="1">
    <citation type="journal article" date="2018" name="Genome Announc.">
        <title>Draft Genome Sequence of "Candidatus Phycosocius bacilliformis," an Alphaproteobacterial Ectosymbiont of the Hydrocarbon-Producing Green Alga Botryococcus braunii.</title>
        <authorList>
            <person name="Tanabe Y."/>
            <person name="Yamaguchi H."/>
            <person name="Watanabe M.M."/>
        </authorList>
    </citation>
    <scope>NUCLEOTIDE SEQUENCE [LARGE SCALE GENOMIC DNA]</scope>
    <source>
        <strain evidence="1 2">BOTRYCO-2</strain>
    </source>
</reference>
<sequence length="207" mass="23362">MVVAAWMRSYYAPIEPVPRAATLDLRQDKSTPGRIITIIATKPTPSKGDFIGHLWLEWPDTPPLAKPGTREAGYYAHDQLEAIRAMAAALILPWGAVTGQDFVPGLMKVDDGWWRHLQVHVRVDEARYQAALVVDRRWRGETRYRLRPALIGPDRGKTFGCQDYVFDVAQALGLDTSQRGWTEFPMGSFLHFARVNKIAIVGQVEKH</sequence>
<dbReference type="Proteomes" id="UP000245086">
    <property type="component" value="Unassembled WGS sequence"/>
</dbReference>
<name>A0A2P2EDU6_9PROT</name>
<accession>A0A2P2EDU6</accession>
<dbReference type="RefSeq" id="WP_108986128.1">
    <property type="nucleotide sequence ID" value="NZ_BFBR01000011.1"/>
</dbReference>
<dbReference type="OrthoDB" id="9821681at2"/>
<evidence type="ECO:0000313" key="2">
    <source>
        <dbReference type="Proteomes" id="UP000245086"/>
    </source>
</evidence>
<gene>
    <name evidence="1" type="ORF">PbB2_02931</name>
</gene>
<dbReference type="EMBL" id="BFBR01000011">
    <property type="protein sequence ID" value="GBF59239.1"/>
    <property type="molecule type" value="Genomic_DNA"/>
</dbReference>